<dbReference type="Proteomes" id="UP001629235">
    <property type="component" value="Unassembled WGS sequence"/>
</dbReference>
<dbReference type="EMBL" id="JAQQDW010000096">
    <property type="protein sequence ID" value="MFM0107950.1"/>
    <property type="molecule type" value="Genomic_DNA"/>
</dbReference>
<accession>A0ACC7NLQ2</accession>
<name>A0ACC7NLQ2_9BURK</name>
<protein>
    <submittedName>
        <fullName evidence="1">ATP-binding cassette domain-containing protein</fullName>
    </submittedName>
</protein>
<sequence>MIRFNQFSLARGTKPLFDNTTFTLNPGEKAGLVGANGAGKSTLFAVLLGELHADGGDFAIPPTWRIAHVAQETPAADKTALDYTLDGDAALRAIEARIAAASGAPPRG</sequence>
<proteinExistence type="predicted"/>
<gene>
    <name evidence="1" type="ORF">PQR01_32015</name>
</gene>
<evidence type="ECO:0000313" key="1">
    <source>
        <dbReference type="EMBL" id="MFM0107950.1"/>
    </source>
</evidence>
<keyword evidence="1" id="KW-0547">Nucleotide-binding</keyword>
<comment type="caution">
    <text evidence="1">The sequence shown here is derived from an EMBL/GenBank/DDBJ whole genome shotgun (WGS) entry which is preliminary data.</text>
</comment>
<feature type="non-terminal residue" evidence="1">
    <location>
        <position position="108"/>
    </location>
</feature>
<keyword evidence="2" id="KW-1185">Reference proteome</keyword>
<evidence type="ECO:0000313" key="2">
    <source>
        <dbReference type="Proteomes" id="UP001629235"/>
    </source>
</evidence>
<keyword evidence="1" id="KW-0067">ATP-binding</keyword>
<organism evidence="1 2">
    <name type="scientific">Paraburkholderia rhynchosiae</name>
    <dbReference type="NCBI Taxonomy" id="487049"/>
    <lineage>
        <taxon>Bacteria</taxon>
        <taxon>Pseudomonadati</taxon>
        <taxon>Pseudomonadota</taxon>
        <taxon>Betaproteobacteria</taxon>
        <taxon>Burkholderiales</taxon>
        <taxon>Burkholderiaceae</taxon>
        <taxon>Paraburkholderia</taxon>
    </lineage>
</organism>
<reference evidence="1 2" key="1">
    <citation type="journal article" date="2024" name="Chem. Sci.">
        <title>Discovery of megapolipeptins by genome mining of a Burkholderiales bacteria collection.</title>
        <authorList>
            <person name="Paulo B.S."/>
            <person name="Recchia M.J.J."/>
            <person name="Lee S."/>
            <person name="Fergusson C.H."/>
            <person name="Romanowski S.B."/>
            <person name="Hernandez A."/>
            <person name="Krull N."/>
            <person name="Liu D.Y."/>
            <person name="Cavanagh H."/>
            <person name="Bos A."/>
            <person name="Gray C.A."/>
            <person name="Murphy B.T."/>
            <person name="Linington R.G."/>
            <person name="Eustaquio A.S."/>
        </authorList>
    </citation>
    <scope>NUCLEOTIDE SEQUENCE [LARGE SCALE GENOMIC DNA]</scope>
    <source>
        <strain evidence="1 2">RL18-126-BIB-B</strain>
    </source>
</reference>